<sequence length="307" mass="34477">MTAITHAAFQDMPTAVGYNKYKEMIMTGHSYNAPTANKIVYVLSTAICGYTAIYYAKVCSFATKKKVKAAKFLFDSKVTAAVEAMGEGELVLMMAPWYLRCDRIGEEVRITSFGPAPCPFPITLPYVRGFVLPVGSGEPKPVIIHLSRKPCCSKPYHPDSKDSCDRQIFCWQCEFWFHIACGVPVEGQEETLGWNPDAPLEEQAKHSFALRGHFQNAHCPFGITDILAKMKGMDAADAVVKWPDFMAAMVLVDDKMVKCPKCKVSVKVTNRMSTWLEEVWSGNVEMKEVRFWWTTKWSSAQNARSLL</sequence>
<protein>
    <submittedName>
        <fullName evidence="2">Uncharacterized protein</fullName>
    </submittedName>
</protein>
<reference evidence="2 3" key="1">
    <citation type="submission" date="2020-07" db="EMBL/GenBank/DDBJ databases">
        <title>Comparative genomics of pyrophilous fungi reveals a link between fire events and developmental genes.</title>
        <authorList>
            <consortium name="DOE Joint Genome Institute"/>
            <person name="Steindorff A.S."/>
            <person name="Carver A."/>
            <person name="Calhoun S."/>
            <person name="Stillman K."/>
            <person name="Liu H."/>
            <person name="Lipzen A."/>
            <person name="Pangilinan J."/>
            <person name="Labutti K."/>
            <person name="Bruns T.D."/>
            <person name="Grigoriev I.V."/>
        </authorList>
    </citation>
    <scope>NUCLEOTIDE SEQUENCE [LARGE SCALE GENOMIC DNA]</scope>
    <source>
        <strain evidence="2 3">CBS 144469</strain>
    </source>
</reference>
<evidence type="ECO:0000256" key="1">
    <source>
        <dbReference type="SAM" id="Phobius"/>
    </source>
</evidence>
<dbReference type="EMBL" id="JACGCI010000030">
    <property type="protein sequence ID" value="KAF6755339.1"/>
    <property type="molecule type" value="Genomic_DNA"/>
</dbReference>
<keyword evidence="1" id="KW-1133">Transmembrane helix</keyword>
<feature type="transmembrane region" description="Helical" evidence="1">
    <location>
        <begin position="39"/>
        <end position="56"/>
    </location>
</feature>
<dbReference type="AlphaFoldDB" id="A0A8H6HZK2"/>
<keyword evidence="1" id="KW-0472">Membrane</keyword>
<feature type="non-terminal residue" evidence="2">
    <location>
        <position position="1"/>
    </location>
</feature>
<organism evidence="2 3">
    <name type="scientific">Ephemerocybe angulata</name>
    <dbReference type="NCBI Taxonomy" id="980116"/>
    <lineage>
        <taxon>Eukaryota</taxon>
        <taxon>Fungi</taxon>
        <taxon>Dikarya</taxon>
        <taxon>Basidiomycota</taxon>
        <taxon>Agaricomycotina</taxon>
        <taxon>Agaricomycetes</taxon>
        <taxon>Agaricomycetidae</taxon>
        <taxon>Agaricales</taxon>
        <taxon>Agaricineae</taxon>
        <taxon>Psathyrellaceae</taxon>
        <taxon>Ephemerocybe</taxon>
    </lineage>
</organism>
<evidence type="ECO:0000313" key="3">
    <source>
        <dbReference type="Proteomes" id="UP000521943"/>
    </source>
</evidence>
<evidence type="ECO:0000313" key="2">
    <source>
        <dbReference type="EMBL" id="KAF6755339.1"/>
    </source>
</evidence>
<proteinExistence type="predicted"/>
<dbReference type="Proteomes" id="UP000521943">
    <property type="component" value="Unassembled WGS sequence"/>
</dbReference>
<name>A0A8H6HZK2_9AGAR</name>
<keyword evidence="3" id="KW-1185">Reference proteome</keyword>
<accession>A0A8H6HZK2</accession>
<keyword evidence="1" id="KW-0812">Transmembrane</keyword>
<gene>
    <name evidence="2" type="ORF">DFP72DRAFT_896514</name>
</gene>
<comment type="caution">
    <text evidence="2">The sequence shown here is derived from an EMBL/GenBank/DDBJ whole genome shotgun (WGS) entry which is preliminary data.</text>
</comment>